<reference evidence="1 2" key="1">
    <citation type="submission" date="2020-08" db="EMBL/GenBank/DDBJ databases">
        <title>Genomic Encyclopedia of Type Strains, Phase IV (KMG-IV): sequencing the most valuable type-strain genomes for metagenomic binning, comparative biology and taxonomic classification.</title>
        <authorList>
            <person name="Goeker M."/>
        </authorList>
    </citation>
    <scope>NUCLEOTIDE SEQUENCE [LARGE SCALE GENOMIC DNA]</scope>
    <source>
        <strain evidence="1 2">DSM 44197</strain>
    </source>
</reference>
<dbReference type="Proteomes" id="UP000572680">
    <property type="component" value="Unassembled WGS sequence"/>
</dbReference>
<comment type="caution">
    <text evidence="1">The sequence shown here is derived from an EMBL/GenBank/DDBJ whole genome shotgun (WGS) entry which is preliminary data.</text>
</comment>
<dbReference type="Pfam" id="PF19696">
    <property type="entry name" value="DUF6196"/>
    <property type="match status" value="1"/>
</dbReference>
<organism evidence="1 2">
    <name type="scientific">Actinomadura namibiensis</name>
    <dbReference type="NCBI Taxonomy" id="182080"/>
    <lineage>
        <taxon>Bacteria</taxon>
        <taxon>Bacillati</taxon>
        <taxon>Actinomycetota</taxon>
        <taxon>Actinomycetes</taxon>
        <taxon>Streptosporangiales</taxon>
        <taxon>Thermomonosporaceae</taxon>
        <taxon>Actinomadura</taxon>
    </lineage>
</organism>
<dbReference type="AlphaFoldDB" id="A0A7W3LZR3"/>
<dbReference type="InterPro" id="IPR045674">
    <property type="entry name" value="DUF6196"/>
</dbReference>
<gene>
    <name evidence="1" type="ORF">HNR61_009014</name>
</gene>
<name>A0A7W3LZR3_ACTNM</name>
<accession>A0A7W3LZR3</accession>
<protein>
    <submittedName>
        <fullName evidence="1">Uncharacterized protein</fullName>
    </submittedName>
</protein>
<proteinExistence type="predicted"/>
<keyword evidence="2" id="KW-1185">Reference proteome</keyword>
<evidence type="ECO:0000313" key="1">
    <source>
        <dbReference type="EMBL" id="MBA8957321.1"/>
    </source>
</evidence>
<sequence length="144" mass="15607">MVSVSRETAEQTEERLRRVIAQADLLVREGAWCFEESPLDRPPALTADTLAVVRDEESWSRLVPSAGEGGDAERFGVFSFHFPEGLDNSGFVGWLAGRLKASLGTGVFVVCGSNRDRGGIYDHWGCPVDLLDEAVAVVEALRAG</sequence>
<dbReference type="EMBL" id="JACJIA010000022">
    <property type="protein sequence ID" value="MBA8957321.1"/>
    <property type="molecule type" value="Genomic_DNA"/>
</dbReference>
<evidence type="ECO:0000313" key="2">
    <source>
        <dbReference type="Proteomes" id="UP000572680"/>
    </source>
</evidence>
<dbReference type="RefSeq" id="WP_182849154.1">
    <property type="nucleotide sequence ID" value="NZ_BAAALP010000047.1"/>
</dbReference>